<sequence>MVGGAGQGLHRGGGGWEQRGRYGESCDEHWLGLRQEGCALQWEVVVTTLLCATTLRQRRSLLDKGMDQERTLHMREVEVDALDAGVLGSDHAEGDVDAVSFSAELQGEGEENSRGHQEYFQLAVYSALE</sequence>
<gene>
    <name evidence="1" type="ORF">B296_00035365</name>
</gene>
<organism evidence="1 2">
    <name type="scientific">Ensete ventricosum</name>
    <name type="common">Abyssinian banana</name>
    <name type="synonym">Musa ensete</name>
    <dbReference type="NCBI Taxonomy" id="4639"/>
    <lineage>
        <taxon>Eukaryota</taxon>
        <taxon>Viridiplantae</taxon>
        <taxon>Streptophyta</taxon>
        <taxon>Embryophyta</taxon>
        <taxon>Tracheophyta</taxon>
        <taxon>Spermatophyta</taxon>
        <taxon>Magnoliopsida</taxon>
        <taxon>Liliopsida</taxon>
        <taxon>Zingiberales</taxon>
        <taxon>Musaceae</taxon>
        <taxon>Ensete</taxon>
    </lineage>
</organism>
<dbReference type="EMBL" id="AMZH03016373">
    <property type="protein sequence ID" value="RRT44586.1"/>
    <property type="molecule type" value="Genomic_DNA"/>
</dbReference>
<reference evidence="1 2" key="1">
    <citation type="journal article" date="2014" name="Agronomy (Basel)">
        <title>A Draft Genome Sequence for Ensete ventricosum, the Drought-Tolerant Tree Against Hunger.</title>
        <authorList>
            <person name="Harrison J."/>
            <person name="Moore K.A."/>
            <person name="Paszkiewicz K."/>
            <person name="Jones T."/>
            <person name="Grant M."/>
            <person name="Ambacheew D."/>
            <person name="Muzemil S."/>
            <person name="Studholme D.J."/>
        </authorList>
    </citation>
    <scope>NUCLEOTIDE SEQUENCE [LARGE SCALE GENOMIC DNA]</scope>
</reference>
<dbReference type="AlphaFoldDB" id="A0A426XYP1"/>
<comment type="caution">
    <text evidence="1">The sequence shown here is derived from an EMBL/GenBank/DDBJ whole genome shotgun (WGS) entry which is preliminary data.</text>
</comment>
<dbReference type="Proteomes" id="UP000287651">
    <property type="component" value="Unassembled WGS sequence"/>
</dbReference>
<name>A0A426XYP1_ENSVE</name>
<accession>A0A426XYP1</accession>
<evidence type="ECO:0000313" key="1">
    <source>
        <dbReference type="EMBL" id="RRT44586.1"/>
    </source>
</evidence>
<evidence type="ECO:0000313" key="2">
    <source>
        <dbReference type="Proteomes" id="UP000287651"/>
    </source>
</evidence>
<protein>
    <submittedName>
        <fullName evidence="1">Uncharacterized protein</fullName>
    </submittedName>
</protein>
<proteinExistence type="predicted"/>